<feature type="active site" description="Charge relay system" evidence="3">
    <location>
        <position position="186"/>
    </location>
</feature>
<dbReference type="EMBL" id="CP141614">
    <property type="protein sequence ID" value="WRP14377.1"/>
    <property type="molecule type" value="Genomic_DNA"/>
</dbReference>
<comment type="catalytic activity">
    <reaction evidence="3">
        <text>L-glutamine + H2O = L-glutamate + NH4(+)</text>
        <dbReference type="Rhea" id="RHEA:15889"/>
        <dbReference type="ChEBI" id="CHEBI:15377"/>
        <dbReference type="ChEBI" id="CHEBI:28938"/>
        <dbReference type="ChEBI" id="CHEBI:29985"/>
        <dbReference type="ChEBI" id="CHEBI:58359"/>
        <dbReference type="EC" id="3.5.1.2"/>
    </reaction>
</comment>
<evidence type="ECO:0000313" key="5">
    <source>
        <dbReference type="Proteomes" id="UP001333102"/>
    </source>
</evidence>
<feature type="binding site" evidence="3">
    <location>
        <position position="118"/>
    </location>
    <ligand>
        <name>L-glutamine</name>
        <dbReference type="ChEBI" id="CHEBI:58359"/>
    </ligand>
</feature>
<dbReference type="Gene3D" id="3.40.50.880">
    <property type="match status" value="1"/>
</dbReference>
<gene>
    <name evidence="3 4" type="primary">pdxT</name>
    <name evidence="4" type="ORF">VLY81_13295</name>
</gene>
<dbReference type="InterPro" id="IPR029062">
    <property type="entry name" value="Class_I_gatase-like"/>
</dbReference>
<proteinExistence type="inferred from homology"/>
<feature type="active site" description="Nucleophile" evidence="3">
    <location>
        <position position="79"/>
    </location>
</feature>
<comment type="subunit">
    <text evidence="3">In the presence of PdxS, forms a dodecamer of heterodimers. Only shows activity in the heterodimer.</text>
</comment>
<dbReference type="EC" id="4.3.3.6" evidence="3"/>
<dbReference type="Proteomes" id="UP001333102">
    <property type="component" value="Chromosome"/>
</dbReference>
<dbReference type="RefSeq" id="WP_324668693.1">
    <property type="nucleotide sequence ID" value="NZ_CP141614.1"/>
</dbReference>
<dbReference type="CDD" id="cd01749">
    <property type="entry name" value="GATase1_PB"/>
    <property type="match status" value="1"/>
</dbReference>
<feature type="binding site" evidence="3">
    <location>
        <begin position="48"/>
        <end position="50"/>
    </location>
    <ligand>
        <name>L-glutamine</name>
        <dbReference type="ChEBI" id="CHEBI:58359"/>
    </ligand>
</feature>
<comment type="catalytic activity">
    <reaction evidence="3">
        <text>aldehydo-D-ribose 5-phosphate + D-glyceraldehyde 3-phosphate + L-glutamine = pyridoxal 5'-phosphate + L-glutamate + phosphate + 3 H2O + H(+)</text>
        <dbReference type="Rhea" id="RHEA:31507"/>
        <dbReference type="ChEBI" id="CHEBI:15377"/>
        <dbReference type="ChEBI" id="CHEBI:15378"/>
        <dbReference type="ChEBI" id="CHEBI:29985"/>
        <dbReference type="ChEBI" id="CHEBI:43474"/>
        <dbReference type="ChEBI" id="CHEBI:58273"/>
        <dbReference type="ChEBI" id="CHEBI:58359"/>
        <dbReference type="ChEBI" id="CHEBI:59776"/>
        <dbReference type="ChEBI" id="CHEBI:597326"/>
        <dbReference type="EC" id="4.3.3.6"/>
    </reaction>
</comment>
<comment type="similarity">
    <text evidence="3">Belongs to the glutaminase PdxT/SNO family.</text>
</comment>
<accession>A0ABZ1BQI6</accession>
<dbReference type="GO" id="GO:0004359">
    <property type="term" value="F:glutaminase activity"/>
    <property type="evidence" value="ECO:0007669"/>
    <property type="project" value="UniProtKB-EC"/>
</dbReference>
<keyword evidence="3 4" id="KW-0456">Lyase</keyword>
<dbReference type="PROSITE" id="PS51130">
    <property type="entry name" value="PDXT_SNO_2"/>
    <property type="match status" value="1"/>
</dbReference>
<dbReference type="InterPro" id="IPR002161">
    <property type="entry name" value="PdxT/SNO"/>
</dbReference>
<dbReference type="NCBIfam" id="TIGR03800">
    <property type="entry name" value="PLP_synth_Pdx2"/>
    <property type="match status" value="1"/>
</dbReference>
<keyword evidence="2 3" id="KW-0315">Glutamine amidotransferase</keyword>
<dbReference type="PANTHER" id="PTHR31559">
    <property type="entry name" value="PYRIDOXAL 5'-PHOSPHATE SYNTHASE SUBUNIT SNO"/>
    <property type="match status" value="1"/>
</dbReference>
<sequence>MSRLIGVLALQGSVQEHEAALRRLGVQVRRVREPRDLEGLAGLVLTGGESTTLRRLMRDGLTDAILQAHAAGLALMGTCAGLILLATTVVEQAEPGQVPAGRDEAGGGLRLLDVTVARNGYGRQTASFEAPVVLHPPLDGEPFPGVFIRAPRIVALGPQVRTLATCDGQPVAVQSGRVLGCAFHPELTEDLRVHGYFVEVLATAGG</sequence>
<feature type="binding site" evidence="3">
    <location>
        <begin position="148"/>
        <end position="149"/>
    </location>
    <ligand>
        <name>L-glutamine</name>
        <dbReference type="ChEBI" id="CHEBI:58359"/>
    </ligand>
</feature>
<keyword evidence="1 3" id="KW-0663">Pyridoxal phosphate</keyword>
<protein>
    <recommendedName>
        <fullName evidence="3">Pyridoxal 5'-phosphate synthase subunit PdxT</fullName>
        <ecNumber evidence="3">4.3.3.6</ecNumber>
    </recommendedName>
    <alternativeName>
        <fullName evidence="3">Pdx2</fullName>
    </alternativeName>
    <alternativeName>
        <fullName evidence="3">Pyridoxal 5'-phosphate synthase glutaminase subunit</fullName>
        <ecNumber evidence="3">3.5.1.2</ecNumber>
    </alternativeName>
</protein>
<evidence type="ECO:0000256" key="3">
    <source>
        <dbReference type="HAMAP-Rule" id="MF_01615"/>
    </source>
</evidence>
<organism evidence="4 5">
    <name type="scientific">Geochorda subterranea</name>
    <dbReference type="NCBI Taxonomy" id="3109564"/>
    <lineage>
        <taxon>Bacteria</taxon>
        <taxon>Bacillati</taxon>
        <taxon>Bacillota</taxon>
        <taxon>Limnochordia</taxon>
        <taxon>Limnochordales</taxon>
        <taxon>Geochordaceae</taxon>
        <taxon>Geochorda</taxon>
    </lineage>
</organism>
<comment type="function">
    <text evidence="3">Catalyzes the hydrolysis of glutamine to glutamate and ammonia as part of the biosynthesis of pyridoxal 5'-phosphate. The resulting ammonia molecule is channeled to the active site of PdxS.</text>
</comment>
<name>A0ABZ1BQI6_9FIRM</name>
<keyword evidence="5" id="KW-1185">Reference proteome</keyword>
<dbReference type="GO" id="GO:0036381">
    <property type="term" value="F:pyridoxal 5'-phosphate synthase (glutamine hydrolysing) activity"/>
    <property type="evidence" value="ECO:0007669"/>
    <property type="project" value="UniProtKB-EC"/>
</dbReference>
<dbReference type="PROSITE" id="PS51273">
    <property type="entry name" value="GATASE_TYPE_1"/>
    <property type="match status" value="1"/>
</dbReference>
<comment type="pathway">
    <text evidence="3">Cofactor biosynthesis; pyridoxal 5'-phosphate biosynthesis.</text>
</comment>
<evidence type="ECO:0000256" key="1">
    <source>
        <dbReference type="ARBA" id="ARBA00022898"/>
    </source>
</evidence>
<reference evidence="5" key="1">
    <citation type="submission" date="2023-12" db="EMBL/GenBank/DDBJ databases">
        <title>Novel isolates from deep terrestrial aquifers shed light on the physiology and ecology of the class Limnochordia.</title>
        <authorList>
            <person name="Karnachuk O.V."/>
            <person name="Lukina A.P."/>
            <person name="Avakyan M.R."/>
            <person name="Kadnikov V."/>
            <person name="Begmatov S."/>
            <person name="Beletsky A.V."/>
            <person name="Mardanov A.V."/>
            <person name="Ravin N.V."/>
        </authorList>
    </citation>
    <scope>NUCLEOTIDE SEQUENCE [LARGE SCALE GENOMIC DNA]</scope>
    <source>
        <strain evidence="5">LN</strain>
    </source>
</reference>
<dbReference type="EC" id="3.5.1.2" evidence="3"/>
<feature type="active site" description="Charge relay system" evidence="3">
    <location>
        <position position="184"/>
    </location>
</feature>
<dbReference type="Pfam" id="PF01174">
    <property type="entry name" value="SNO"/>
    <property type="match status" value="1"/>
</dbReference>
<keyword evidence="3 4" id="KW-0378">Hydrolase</keyword>
<dbReference type="PANTHER" id="PTHR31559:SF0">
    <property type="entry name" value="PYRIDOXAL 5'-PHOSPHATE SYNTHASE SUBUNIT SNO1-RELATED"/>
    <property type="match status" value="1"/>
</dbReference>
<dbReference type="PIRSF" id="PIRSF005639">
    <property type="entry name" value="Glut_amidoT_SNO"/>
    <property type="match status" value="1"/>
</dbReference>
<dbReference type="HAMAP" id="MF_01615">
    <property type="entry name" value="PdxT"/>
    <property type="match status" value="1"/>
</dbReference>
<evidence type="ECO:0000313" key="4">
    <source>
        <dbReference type="EMBL" id="WRP14377.1"/>
    </source>
</evidence>
<evidence type="ECO:0000256" key="2">
    <source>
        <dbReference type="ARBA" id="ARBA00022962"/>
    </source>
</evidence>
<dbReference type="SUPFAM" id="SSF52317">
    <property type="entry name" value="Class I glutamine amidotransferase-like"/>
    <property type="match status" value="1"/>
</dbReference>